<dbReference type="InterPro" id="IPR051686">
    <property type="entry name" value="Lipoprotein_DolP"/>
</dbReference>
<comment type="caution">
    <text evidence="8">The sequence shown here is derived from an EMBL/GenBank/DDBJ whole genome shotgun (WGS) entry which is preliminary data.</text>
</comment>
<evidence type="ECO:0000313" key="9">
    <source>
        <dbReference type="Proteomes" id="UP000295375"/>
    </source>
</evidence>
<evidence type="ECO:0000256" key="5">
    <source>
        <dbReference type="ARBA" id="ARBA00070588"/>
    </source>
</evidence>
<feature type="domain" description="BON" evidence="7">
    <location>
        <begin position="34"/>
        <end position="102"/>
    </location>
</feature>
<dbReference type="OrthoDB" id="8910395at2"/>
<dbReference type="PANTHER" id="PTHR34606:SF15">
    <property type="entry name" value="BON DOMAIN-CONTAINING PROTEIN"/>
    <property type="match status" value="1"/>
</dbReference>
<dbReference type="Pfam" id="PF04972">
    <property type="entry name" value="BON"/>
    <property type="match status" value="3"/>
</dbReference>
<feature type="domain" description="BON" evidence="7">
    <location>
        <begin position="122"/>
        <end position="190"/>
    </location>
</feature>
<evidence type="ECO:0000256" key="1">
    <source>
        <dbReference type="ARBA" id="ARBA00004418"/>
    </source>
</evidence>
<keyword evidence="2 6" id="KW-0732">Signal</keyword>
<dbReference type="AlphaFoldDB" id="A0A4R6U9X4"/>
<evidence type="ECO:0000313" key="8">
    <source>
        <dbReference type="EMBL" id="TDQ43408.1"/>
    </source>
</evidence>
<dbReference type="FunFam" id="3.30.1340.30:FF:000001">
    <property type="entry name" value="Molecular chaperone OsmY"/>
    <property type="match status" value="2"/>
</dbReference>
<dbReference type="EMBL" id="SNYM01000030">
    <property type="protein sequence ID" value="TDQ43408.1"/>
    <property type="molecule type" value="Genomic_DNA"/>
</dbReference>
<keyword evidence="9" id="KW-1185">Reference proteome</keyword>
<feature type="domain" description="BON" evidence="7">
    <location>
        <begin position="211"/>
        <end position="280"/>
    </location>
</feature>
<sequence length="286" mass="30834">MNMQRMTIVTAVAAALALMPPAMAGKKSMEQELSEARIEGQIVATYALNRHLNPFEFDVEVDGNTVMLSGEVEESIDKDLAEQVALGVEGVKSVKNNIKVNEDYKPKTKKASKERDFGDAISDATTTASVKSMLLWNGNTDGMDINVDTMNGVVTLSGTVNNSAEKELAERLAENTDGVRDVENKLKVKAANATMGDKVAETADEAGEAVSDAWITTKVKSSLMYTRNVDGTDINVDTKNGVVTLAGTVESSAERDLAEEIAEGIRGVKDVKTEQLKIDRRETASR</sequence>
<protein>
    <recommendedName>
        <fullName evidence="5">Osmotically-inducible protein Y</fullName>
    </recommendedName>
</protein>
<dbReference type="SMART" id="SM00749">
    <property type="entry name" value="BON"/>
    <property type="match status" value="3"/>
</dbReference>
<evidence type="ECO:0000256" key="3">
    <source>
        <dbReference type="ARBA" id="ARBA00022737"/>
    </source>
</evidence>
<dbReference type="GO" id="GO:0042597">
    <property type="term" value="C:periplasmic space"/>
    <property type="evidence" value="ECO:0007669"/>
    <property type="project" value="UniProtKB-SubCell"/>
</dbReference>
<dbReference type="Gene3D" id="3.30.1340.30">
    <property type="match status" value="3"/>
</dbReference>
<dbReference type="RefSeq" id="WP_133593681.1">
    <property type="nucleotide sequence ID" value="NZ_CP037953.1"/>
</dbReference>
<dbReference type="PANTHER" id="PTHR34606">
    <property type="entry name" value="BON DOMAIN-CONTAINING PROTEIN"/>
    <property type="match status" value="1"/>
</dbReference>
<dbReference type="PROSITE" id="PS50914">
    <property type="entry name" value="BON"/>
    <property type="match status" value="3"/>
</dbReference>
<reference evidence="8 9" key="1">
    <citation type="submission" date="2019-03" db="EMBL/GenBank/DDBJ databases">
        <title>Genomic Encyclopedia of Type Strains, Phase IV (KMG-IV): sequencing the most valuable type-strain genomes for metagenomic binning, comparative biology and taxonomic classification.</title>
        <authorList>
            <person name="Goeker M."/>
        </authorList>
    </citation>
    <scope>NUCLEOTIDE SEQUENCE [LARGE SCALE GENOMIC DNA]</scope>
    <source>
        <strain evidence="8 9">DSM 103792</strain>
    </source>
</reference>
<evidence type="ECO:0000256" key="6">
    <source>
        <dbReference type="SAM" id="SignalP"/>
    </source>
</evidence>
<evidence type="ECO:0000259" key="7">
    <source>
        <dbReference type="PROSITE" id="PS50914"/>
    </source>
</evidence>
<comment type="subcellular location">
    <subcellularLocation>
        <location evidence="1">Periplasm</location>
    </subcellularLocation>
</comment>
<proteinExistence type="predicted"/>
<accession>A0A4R6U9X4</accession>
<evidence type="ECO:0000256" key="4">
    <source>
        <dbReference type="ARBA" id="ARBA00022764"/>
    </source>
</evidence>
<keyword evidence="3" id="KW-0677">Repeat</keyword>
<keyword evidence="4" id="KW-0574">Periplasm</keyword>
<dbReference type="InterPro" id="IPR007055">
    <property type="entry name" value="BON_dom"/>
</dbReference>
<dbReference type="Proteomes" id="UP000295375">
    <property type="component" value="Unassembled WGS sequence"/>
</dbReference>
<name>A0A4R6U9X4_9GAMM</name>
<gene>
    <name evidence="8" type="ORF">EV696_13024</name>
</gene>
<feature type="signal peptide" evidence="6">
    <location>
        <begin position="1"/>
        <end position="24"/>
    </location>
</feature>
<dbReference type="InterPro" id="IPR014004">
    <property type="entry name" value="Transpt-assoc_nodulatn_dom_bac"/>
</dbReference>
<evidence type="ECO:0000256" key="2">
    <source>
        <dbReference type="ARBA" id="ARBA00022729"/>
    </source>
</evidence>
<organism evidence="8 9">
    <name type="scientific">Permianibacter aggregans</name>
    <dbReference type="NCBI Taxonomy" id="1510150"/>
    <lineage>
        <taxon>Bacteria</taxon>
        <taxon>Pseudomonadati</taxon>
        <taxon>Pseudomonadota</taxon>
        <taxon>Gammaproteobacteria</taxon>
        <taxon>Pseudomonadales</taxon>
        <taxon>Pseudomonadaceae</taxon>
        <taxon>Permianibacter</taxon>
    </lineage>
</organism>
<feature type="chain" id="PRO_5020915262" description="Osmotically-inducible protein Y" evidence="6">
    <location>
        <begin position="25"/>
        <end position="286"/>
    </location>
</feature>